<keyword evidence="3" id="KW-1185">Reference proteome</keyword>
<name>A0A8H6C8T7_9LECA</name>
<evidence type="ECO:0000313" key="3">
    <source>
        <dbReference type="Proteomes" id="UP000593566"/>
    </source>
</evidence>
<reference evidence="2 3" key="1">
    <citation type="journal article" date="2020" name="Genomics">
        <title>Complete, high-quality genomes from long-read metagenomic sequencing of two wolf lichen thalli reveals enigmatic genome architecture.</title>
        <authorList>
            <person name="McKenzie S.K."/>
            <person name="Walston R.F."/>
            <person name="Allen J.L."/>
        </authorList>
    </citation>
    <scope>NUCLEOTIDE SEQUENCE [LARGE SCALE GENOMIC DNA]</scope>
    <source>
        <strain evidence="2">WasteWater1</strain>
    </source>
</reference>
<dbReference type="AlphaFoldDB" id="A0A8H6C8T7"/>
<protein>
    <submittedName>
        <fullName evidence="2">Uncharacterized protein</fullName>
    </submittedName>
</protein>
<dbReference type="GeneID" id="59333962"/>
<organism evidence="2 3">
    <name type="scientific">Letharia lupina</name>
    <dbReference type="NCBI Taxonomy" id="560253"/>
    <lineage>
        <taxon>Eukaryota</taxon>
        <taxon>Fungi</taxon>
        <taxon>Dikarya</taxon>
        <taxon>Ascomycota</taxon>
        <taxon>Pezizomycotina</taxon>
        <taxon>Lecanoromycetes</taxon>
        <taxon>OSLEUM clade</taxon>
        <taxon>Lecanoromycetidae</taxon>
        <taxon>Lecanorales</taxon>
        <taxon>Lecanorineae</taxon>
        <taxon>Parmeliaceae</taxon>
        <taxon>Letharia</taxon>
    </lineage>
</organism>
<sequence>MASYSSSNTEPERWAKIVAGVDSGRHPEIMINEEGTLVAVSMPSAKGARIQSFLADVFKDGDNEWFSAVGDSVEASKGKAADYGQPESSKKKKVSLTQQRANRRQEKKDKGQVMQRAEETRESYSTAEWARIMGEASTERPQGVYIEGKKLVATDHTTLDASRKLELFIAHALRHDTTGRGTVVLLRSVGARLLNRSLDKEFSVGMK</sequence>
<proteinExistence type="predicted"/>
<dbReference type="Proteomes" id="UP000593566">
    <property type="component" value="Unassembled WGS sequence"/>
</dbReference>
<comment type="caution">
    <text evidence="2">The sequence shown here is derived from an EMBL/GenBank/DDBJ whole genome shotgun (WGS) entry which is preliminary data.</text>
</comment>
<dbReference type="EMBL" id="JACCJB010000021">
    <property type="protein sequence ID" value="KAF6219012.1"/>
    <property type="molecule type" value="Genomic_DNA"/>
</dbReference>
<feature type="compositionally biased region" description="Basic and acidic residues" evidence="1">
    <location>
        <begin position="103"/>
        <end position="122"/>
    </location>
</feature>
<evidence type="ECO:0000256" key="1">
    <source>
        <dbReference type="SAM" id="MobiDB-lite"/>
    </source>
</evidence>
<dbReference type="RefSeq" id="XP_037148447.1">
    <property type="nucleotide sequence ID" value="XM_037296465.1"/>
</dbReference>
<accession>A0A8H6C8T7</accession>
<feature type="region of interest" description="Disordered" evidence="1">
    <location>
        <begin position="76"/>
        <end position="124"/>
    </location>
</feature>
<gene>
    <name evidence="2" type="ORF">HO133_005556</name>
</gene>
<evidence type="ECO:0000313" key="2">
    <source>
        <dbReference type="EMBL" id="KAF6219012.1"/>
    </source>
</evidence>